<keyword evidence="3" id="KW-1185">Reference proteome</keyword>
<dbReference type="Gene3D" id="3.30.70.330">
    <property type="match status" value="1"/>
</dbReference>
<dbReference type="AlphaFoldDB" id="A0A8X7X6E5"/>
<feature type="compositionally biased region" description="Polar residues" evidence="1">
    <location>
        <begin position="54"/>
        <end position="67"/>
    </location>
</feature>
<feature type="compositionally biased region" description="Basic and acidic residues" evidence="1">
    <location>
        <begin position="426"/>
        <end position="445"/>
    </location>
</feature>
<dbReference type="PANTHER" id="PTHR21678:SF7">
    <property type="entry name" value="COILED-COIL DOMAIN-CONTAINING PROTEIN R3HCC1L"/>
    <property type="match status" value="1"/>
</dbReference>
<reference evidence="2 3" key="1">
    <citation type="journal article" date="2021" name="Cell">
        <title>Tracing the genetic footprints of vertebrate landing in non-teleost ray-finned fishes.</title>
        <authorList>
            <person name="Bi X."/>
            <person name="Wang K."/>
            <person name="Yang L."/>
            <person name="Pan H."/>
            <person name="Jiang H."/>
            <person name="Wei Q."/>
            <person name="Fang M."/>
            <person name="Yu H."/>
            <person name="Zhu C."/>
            <person name="Cai Y."/>
            <person name="He Y."/>
            <person name="Gan X."/>
            <person name="Zeng H."/>
            <person name="Yu D."/>
            <person name="Zhu Y."/>
            <person name="Jiang H."/>
            <person name="Qiu Q."/>
            <person name="Yang H."/>
            <person name="Zhang Y.E."/>
            <person name="Wang W."/>
            <person name="Zhu M."/>
            <person name="He S."/>
            <person name="Zhang G."/>
        </authorList>
    </citation>
    <scope>NUCLEOTIDE SEQUENCE [LARGE SCALE GENOMIC DNA]</scope>
    <source>
        <strain evidence="2">Bchr_013</strain>
    </source>
</reference>
<dbReference type="InterPro" id="IPR012677">
    <property type="entry name" value="Nucleotide-bd_a/b_plait_sf"/>
</dbReference>
<accession>A0A8X7X6E5</accession>
<dbReference type="Proteomes" id="UP000886611">
    <property type="component" value="Unassembled WGS sequence"/>
</dbReference>
<feature type="non-terminal residue" evidence="2">
    <location>
        <position position="720"/>
    </location>
</feature>
<feature type="region of interest" description="Disordered" evidence="1">
    <location>
        <begin position="574"/>
        <end position="601"/>
    </location>
</feature>
<gene>
    <name evidence="2" type="primary">R3hcc1l</name>
    <name evidence="2" type="ORF">GTO96_0001646</name>
</gene>
<proteinExistence type="predicted"/>
<evidence type="ECO:0000313" key="2">
    <source>
        <dbReference type="EMBL" id="KAG2462607.1"/>
    </source>
</evidence>
<feature type="non-terminal residue" evidence="2">
    <location>
        <position position="1"/>
    </location>
</feature>
<sequence length="720" mass="81110">MNQEAEKKRIRSRKPDMALYVPRGRRVNDAQEEDEGESEKDPAKVQPSARDEPSSQAHNIPSKSSCRVSKVQKAHKFREKRGGKSKEKCLKEILHEDEIHSKKENMKSDKIAQCAVENDSNGKKDAVQNFTKEEKQSCKNSENLEKTKEHFFKNGDVALAERRDLQLPDQSYSLNKNGWEQTYSPHDFGAEGHTEAKYDDLSKDNLNHLTEESTVKVFPEESVPRLSPDLESRNPDTSLVESKVEDSQNLEQSCNHENCVVETLLPLDLKIREEGSDILVTVGKEEHNDQESWDSMFNDDGDCLDPHLLDEVIKQEKKSKKSIQDPQYDYYNYSAEPDLELREDELSHIIEIYDFPTEFKTEDLLRAFNSFHQKGFDVKWVDDTHALGLFCSPIADYLLPAKERPQTSAALARRLVIGALGVRSPQTREEREAEKKKLQQARDLEPGEQPLEQTQKRKCFWEYSYGYESTSKKGRSDSAGAWNASTLPSNLYQRLNTLSTGKNGAQKVRRTDASDLTPNPRKLLNIGEQLHKLHQAIEDMQPVGHLPVTARARSRKEKNKLASSCVTRLPCATQSQRTKLTANHNSPPRSTTPPRQASSPSSQLWLPEWWWLGPFIAHPEAFQVINHLVPIAPLGGAESSSSRAVGSRQLPLAATPGPNQAVEDSISHGALRVVGKIPLAREAATKRPGGGTGLSMVAPLKHKQQGRPCREWDPAVLHNT</sequence>
<feature type="region of interest" description="Disordered" evidence="1">
    <location>
        <begin position="1"/>
        <end position="89"/>
    </location>
</feature>
<feature type="compositionally biased region" description="Basic residues" evidence="1">
    <location>
        <begin position="70"/>
        <end position="79"/>
    </location>
</feature>
<evidence type="ECO:0000313" key="3">
    <source>
        <dbReference type="Proteomes" id="UP000886611"/>
    </source>
</evidence>
<name>A0A8X7X6E5_POLSE</name>
<dbReference type="InterPro" id="IPR039884">
    <property type="entry name" value="R3HC1/R3HCL"/>
</dbReference>
<feature type="region of interest" description="Disordered" evidence="1">
    <location>
        <begin position="424"/>
        <end position="451"/>
    </location>
</feature>
<protein>
    <submittedName>
        <fullName evidence="2">R3HCL protein</fullName>
    </submittedName>
</protein>
<feature type="region of interest" description="Disordered" evidence="1">
    <location>
        <begin position="684"/>
        <end position="720"/>
    </location>
</feature>
<comment type="caution">
    <text evidence="2">The sequence shown here is derived from an EMBL/GenBank/DDBJ whole genome shotgun (WGS) entry which is preliminary data.</text>
</comment>
<feature type="compositionally biased region" description="Basic and acidic residues" evidence="1">
    <location>
        <begin position="39"/>
        <end position="53"/>
    </location>
</feature>
<dbReference type="PANTHER" id="PTHR21678">
    <property type="entry name" value="GROWTH INHIBITION AND DIFFERENTIATION RELATED PROTEIN 88"/>
    <property type="match status" value="1"/>
</dbReference>
<feature type="compositionally biased region" description="Basic and acidic residues" evidence="1">
    <location>
        <begin position="80"/>
        <end position="89"/>
    </location>
</feature>
<dbReference type="EMBL" id="JAATIS010004040">
    <property type="protein sequence ID" value="KAG2462607.1"/>
    <property type="molecule type" value="Genomic_DNA"/>
</dbReference>
<evidence type="ECO:0000256" key="1">
    <source>
        <dbReference type="SAM" id="MobiDB-lite"/>
    </source>
</evidence>
<organism evidence="2 3">
    <name type="scientific">Polypterus senegalus</name>
    <name type="common">Senegal bichir</name>
    <dbReference type="NCBI Taxonomy" id="55291"/>
    <lineage>
        <taxon>Eukaryota</taxon>
        <taxon>Metazoa</taxon>
        <taxon>Chordata</taxon>
        <taxon>Craniata</taxon>
        <taxon>Vertebrata</taxon>
        <taxon>Euteleostomi</taxon>
        <taxon>Actinopterygii</taxon>
        <taxon>Polypteriformes</taxon>
        <taxon>Polypteridae</taxon>
        <taxon>Polypterus</taxon>
    </lineage>
</organism>